<keyword evidence="2" id="KW-0812">Transmembrane</keyword>
<feature type="compositionally biased region" description="Low complexity" evidence="1">
    <location>
        <begin position="68"/>
        <end position="84"/>
    </location>
</feature>
<organism evidence="3 4">
    <name type="scientific">Ambispora leptoticha</name>
    <dbReference type="NCBI Taxonomy" id="144679"/>
    <lineage>
        <taxon>Eukaryota</taxon>
        <taxon>Fungi</taxon>
        <taxon>Fungi incertae sedis</taxon>
        <taxon>Mucoromycota</taxon>
        <taxon>Glomeromycotina</taxon>
        <taxon>Glomeromycetes</taxon>
        <taxon>Archaeosporales</taxon>
        <taxon>Ambisporaceae</taxon>
        <taxon>Ambispora</taxon>
    </lineage>
</organism>
<sequence length="390" mass="45878">MTQGELREDNNISCKNESVLKKTTDNDSDKKNKGIEVENEKPNIVDIKAVDGEDDEKNSTLLRRRRQNNSSSPSSNNNNEHINNNDNNHINNIFVLFSLIMHNPWNLRNIKIKLLLSILIVLLIYGSGYYVYFVKNYRPTESTSDSFVDWANIIQGTGTMFEEMIQHRIILLDLADTLNDAYISEILLHLTKNIETAEEGIVDLCYIASKSFKKMQIEVSLIKRALSEIEKGHFNAHTFAFRYKTEYGKYQYTQKLLEIRFQMLNSIITSFRENLHRVILYLDQTEHTAQKMREHLIDGERKARNEIKNHRFNALKDYNDRIRAQKELLQILFAINSLRTNLIKVDAYCNRFKLNSKPKPNLLRVYQILETYQRELLLAPFLDDNWKLYF</sequence>
<accession>A0A9N9BPK1</accession>
<comment type="caution">
    <text evidence="3">The sequence shown here is derived from an EMBL/GenBank/DDBJ whole genome shotgun (WGS) entry which is preliminary data.</text>
</comment>
<keyword evidence="4" id="KW-1185">Reference proteome</keyword>
<dbReference type="AlphaFoldDB" id="A0A9N9BPK1"/>
<evidence type="ECO:0000313" key="3">
    <source>
        <dbReference type="EMBL" id="CAG8570895.1"/>
    </source>
</evidence>
<feature type="compositionally biased region" description="Basic and acidic residues" evidence="1">
    <location>
        <begin position="18"/>
        <end position="51"/>
    </location>
</feature>
<gene>
    <name evidence="3" type="ORF">ALEPTO_LOCUS6807</name>
</gene>
<evidence type="ECO:0000256" key="2">
    <source>
        <dbReference type="SAM" id="Phobius"/>
    </source>
</evidence>
<feature type="compositionally biased region" description="Basic and acidic residues" evidence="1">
    <location>
        <begin position="1"/>
        <end position="10"/>
    </location>
</feature>
<dbReference type="EMBL" id="CAJVPS010002535">
    <property type="protein sequence ID" value="CAG8570895.1"/>
    <property type="molecule type" value="Genomic_DNA"/>
</dbReference>
<evidence type="ECO:0000256" key="1">
    <source>
        <dbReference type="SAM" id="MobiDB-lite"/>
    </source>
</evidence>
<proteinExistence type="predicted"/>
<evidence type="ECO:0000313" key="4">
    <source>
        <dbReference type="Proteomes" id="UP000789508"/>
    </source>
</evidence>
<protein>
    <submittedName>
        <fullName evidence="3">7297_t:CDS:1</fullName>
    </submittedName>
</protein>
<keyword evidence="2" id="KW-1133">Transmembrane helix</keyword>
<keyword evidence="2" id="KW-0472">Membrane</keyword>
<dbReference type="Proteomes" id="UP000789508">
    <property type="component" value="Unassembled WGS sequence"/>
</dbReference>
<reference evidence="3" key="1">
    <citation type="submission" date="2021-06" db="EMBL/GenBank/DDBJ databases">
        <authorList>
            <person name="Kallberg Y."/>
            <person name="Tangrot J."/>
            <person name="Rosling A."/>
        </authorList>
    </citation>
    <scope>NUCLEOTIDE SEQUENCE</scope>
    <source>
        <strain evidence="3">FL130A</strain>
    </source>
</reference>
<feature type="transmembrane region" description="Helical" evidence="2">
    <location>
        <begin position="114"/>
        <end position="133"/>
    </location>
</feature>
<feature type="region of interest" description="Disordered" evidence="1">
    <location>
        <begin position="1"/>
        <end position="84"/>
    </location>
</feature>
<name>A0A9N9BPK1_9GLOM</name>